<feature type="compositionally biased region" description="Low complexity" evidence="2">
    <location>
        <begin position="149"/>
        <end position="173"/>
    </location>
</feature>
<name>A0A9P7FHK0_9AGAM</name>
<dbReference type="RefSeq" id="XP_041297772.1">
    <property type="nucleotide sequence ID" value="XM_041435786.1"/>
</dbReference>
<feature type="signal peptide" evidence="3">
    <location>
        <begin position="1"/>
        <end position="19"/>
    </location>
</feature>
<comment type="caution">
    <text evidence="4">The sequence shown here is derived from an EMBL/GenBank/DDBJ whole genome shotgun (WGS) entry which is preliminary data.</text>
</comment>
<feature type="compositionally biased region" description="Low complexity" evidence="2">
    <location>
        <begin position="221"/>
        <end position="231"/>
    </location>
</feature>
<dbReference type="GeneID" id="64698045"/>
<dbReference type="PANTHER" id="PTHR31836">
    <property type="match status" value="1"/>
</dbReference>
<organism evidence="4 5">
    <name type="scientific">Suillus discolor</name>
    <dbReference type="NCBI Taxonomy" id="1912936"/>
    <lineage>
        <taxon>Eukaryota</taxon>
        <taxon>Fungi</taxon>
        <taxon>Dikarya</taxon>
        <taxon>Basidiomycota</taxon>
        <taxon>Agaricomycotina</taxon>
        <taxon>Agaricomycetes</taxon>
        <taxon>Agaricomycetidae</taxon>
        <taxon>Boletales</taxon>
        <taxon>Suillineae</taxon>
        <taxon>Suillaceae</taxon>
        <taxon>Suillus</taxon>
    </lineage>
</organism>
<feature type="region of interest" description="Disordered" evidence="2">
    <location>
        <begin position="149"/>
        <end position="232"/>
    </location>
</feature>
<dbReference type="AlphaFoldDB" id="A0A9P7FHK0"/>
<dbReference type="PRINTS" id="PR01217">
    <property type="entry name" value="PRICHEXTENSN"/>
</dbReference>
<sequence>MRVTTILGFLSTIIPFSFAHTHGNHWGRRHQEVAIRARGDVDVLKRSFDNSRFTFYDVGLGACGDTSAPSDFIVALNVDQYGSGYPGPMCFMSITISYGGKTAQAVIMDECMGCPYGGLDFSTGLFDYFADASEGVIYGSWWFNDGTTTTSTSSSVWTPEPTTSTPKTTWTPDPTTPTPTPTWTPTTSSYTSSTPTPTTPTPTPTPATPTPATTPTPTPSTPTTAPASSASVNYSSGVGSGIAIPTGPAVAAPDSANPQILLALNQAVIDIAIMLAAEESGI</sequence>
<gene>
    <name evidence="4" type="ORF">F5147DRAFT_673900</name>
</gene>
<dbReference type="Gene3D" id="2.40.40.10">
    <property type="entry name" value="RlpA-like domain"/>
    <property type="match status" value="1"/>
</dbReference>
<evidence type="ECO:0000256" key="1">
    <source>
        <dbReference type="ARBA" id="ARBA00022729"/>
    </source>
</evidence>
<dbReference type="PANTHER" id="PTHR31836:SF28">
    <property type="entry name" value="SRCR DOMAIN-CONTAINING PROTEIN-RELATED"/>
    <property type="match status" value="1"/>
</dbReference>
<dbReference type="EMBL" id="JABBWM010000006">
    <property type="protein sequence ID" value="KAG2116673.1"/>
    <property type="molecule type" value="Genomic_DNA"/>
</dbReference>
<proteinExistence type="predicted"/>
<evidence type="ECO:0000256" key="2">
    <source>
        <dbReference type="SAM" id="MobiDB-lite"/>
    </source>
</evidence>
<reference evidence="4" key="1">
    <citation type="journal article" date="2020" name="New Phytol.">
        <title>Comparative genomics reveals dynamic genome evolution in host specialist ectomycorrhizal fungi.</title>
        <authorList>
            <person name="Lofgren L.A."/>
            <person name="Nguyen N.H."/>
            <person name="Vilgalys R."/>
            <person name="Ruytinx J."/>
            <person name="Liao H.L."/>
            <person name="Branco S."/>
            <person name="Kuo A."/>
            <person name="LaButti K."/>
            <person name="Lipzen A."/>
            <person name="Andreopoulos W."/>
            <person name="Pangilinan J."/>
            <person name="Riley R."/>
            <person name="Hundley H."/>
            <person name="Na H."/>
            <person name="Barry K."/>
            <person name="Grigoriev I.V."/>
            <person name="Stajich J.E."/>
            <person name="Kennedy P.G."/>
        </authorList>
    </citation>
    <scope>NUCLEOTIDE SEQUENCE</scope>
    <source>
        <strain evidence="4">FC423</strain>
    </source>
</reference>
<dbReference type="CDD" id="cd22191">
    <property type="entry name" value="DPBB_RlpA_EXP_N-like"/>
    <property type="match status" value="1"/>
</dbReference>
<dbReference type="InterPro" id="IPR051477">
    <property type="entry name" value="Expansin_CellWall"/>
</dbReference>
<protein>
    <submittedName>
        <fullName evidence="4">Plant expansin</fullName>
    </submittedName>
</protein>
<dbReference type="Proteomes" id="UP000823399">
    <property type="component" value="Unassembled WGS sequence"/>
</dbReference>
<evidence type="ECO:0000313" key="5">
    <source>
        <dbReference type="Proteomes" id="UP000823399"/>
    </source>
</evidence>
<dbReference type="OrthoDB" id="623670at2759"/>
<feature type="compositionally biased region" description="Pro residues" evidence="2">
    <location>
        <begin position="197"/>
        <end position="220"/>
    </location>
</feature>
<evidence type="ECO:0000256" key="3">
    <source>
        <dbReference type="SAM" id="SignalP"/>
    </source>
</evidence>
<accession>A0A9P7FHK0</accession>
<keyword evidence="1 3" id="KW-0732">Signal</keyword>
<evidence type="ECO:0000313" key="4">
    <source>
        <dbReference type="EMBL" id="KAG2116673.1"/>
    </source>
</evidence>
<keyword evidence="5" id="KW-1185">Reference proteome</keyword>
<dbReference type="SUPFAM" id="SSF50685">
    <property type="entry name" value="Barwin-like endoglucanases"/>
    <property type="match status" value="1"/>
</dbReference>
<feature type="chain" id="PRO_5040372271" evidence="3">
    <location>
        <begin position="20"/>
        <end position="282"/>
    </location>
</feature>
<feature type="compositionally biased region" description="Low complexity" evidence="2">
    <location>
        <begin position="183"/>
        <end position="196"/>
    </location>
</feature>
<dbReference type="InterPro" id="IPR036908">
    <property type="entry name" value="RlpA-like_sf"/>
</dbReference>